<dbReference type="Proteomes" id="UP000218209">
    <property type="component" value="Unassembled WGS sequence"/>
</dbReference>
<evidence type="ECO:0000313" key="11">
    <source>
        <dbReference type="Proteomes" id="UP000218209"/>
    </source>
</evidence>
<dbReference type="Gene3D" id="3.30.200.20">
    <property type="entry name" value="Phosphorylase Kinase, domain 1"/>
    <property type="match status" value="1"/>
</dbReference>
<keyword evidence="5" id="KW-0547">Nucleotide-binding</keyword>
<sequence>MPPASPPPSVAAAESPRIPKRRGSGGGGGGGGGGERDRGSGRDRERERERPRTPGSSSSKSGPLPNVGNGVALLGPNASAGAGSSAARSTGLLGAGLGPTPSSAPPPADALLRMPSMFTQMKKEEVLARSAMPASAMFPVEEAQVGPRHFTRLRLLGRGGIGRVYLVLLKGTNKLYAMKVLTKEEMIARNKVKRVLTEREILATANHPFIITMFASFQTSSRLCFVMDYAAGGEFFRVLQRQPNKRLREDAARFYAAEVTLALEYLHHMGFIYRDLKPENILMRASGHIAVSDFDLSKQAHPVGPRIIQQQMKLSDKIRKSLSLSKSRGSMSNLANLDIVHSEPVLPYQTNSFVGTEEYISPEVVNGVGQTSAVDWWTLGILIWEMLTGSTPFKGSCADDTFANILSSPLKWPETVVVSSDCKAVVKKLLRREPEKRLGAENGASEIKAARWFAGVNFALIRNETPPIIPPAAKNELAETSAPAMADDGDNDAALDDRGDQDNPFSDFSLKRDSLHRHY</sequence>
<dbReference type="SUPFAM" id="SSF56112">
    <property type="entry name" value="Protein kinase-like (PK-like)"/>
    <property type="match status" value="1"/>
</dbReference>
<reference evidence="10 11" key="1">
    <citation type="submission" date="2017-03" db="EMBL/GenBank/DDBJ databases">
        <title>WGS assembly of Porphyra umbilicalis.</title>
        <authorList>
            <person name="Brawley S.H."/>
            <person name="Blouin N.A."/>
            <person name="Ficko-Blean E."/>
            <person name="Wheeler G.L."/>
            <person name="Lohr M."/>
            <person name="Goodson H.V."/>
            <person name="Jenkins J.W."/>
            <person name="Blaby-Haas C.E."/>
            <person name="Helliwell K.E."/>
            <person name="Chan C."/>
            <person name="Marriage T."/>
            <person name="Bhattacharya D."/>
            <person name="Klein A.S."/>
            <person name="Badis Y."/>
            <person name="Brodie J."/>
            <person name="Cao Y."/>
            <person name="Collen J."/>
            <person name="Dittami S.M."/>
            <person name="Gachon C.M."/>
            <person name="Green B.R."/>
            <person name="Karpowicz S."/>
            <person name="Kim J.W."/>
            <person name="Kudahl U."/>
            <person name="Lin S."/>
            <person name="Michel G."/>
            <person name="Mittag M."/>
            <person name="Olson B.J."/>
            <person name="Pangilinan J."/>
            <person name="Peng Y."/>
            <person name="Qiu H."/>
            <person name="Shu S."/>
            <person name="Singer J.T."/>
            <person name="Smith A.G."/>
            <person name="Sprecher B.N."/>
            <person name="Wagner V."/>
            <person name="Wang W."/>
            <person name="Wang Z.-Y."/>
            <person name="Yan J."/>
            <person name="Yarish C."/>
            <person name="Zoeuner-Riek S."/>
            <person name="Zhuang Y."/>
            <person name="Zou Y."/>
            <person name="Lindquist E.A."/>
            <person name="Grimwood J."/>
            <person name="Barry K."/>
            <person name="Rokhsar D.S."/>
            <person name="Schmutz J."/>
            <person name="Stiller J.W."/>
            <person name="Grossman A.R."/>
            <person name="Prochnik S.E."/>
        </authorList>
    </citation>
    <scope>NUCLEOTIDE SEQUENCE [LARGE SCALE GENOMIC DNA]</scope>
    <source>
        <strain evidence="10">4086291</strain>
    </source>
</reference>
<keyword evidence="11" id="KW-1185">Reference proteome</keyword>
<dbReference type="AlphaFoldDB" id="A0A1X6P2T4"/>
<dbReference type="CDD" id="cd05574">
    <property type="entry name" value="STKc_phototropin_like"/>
    <property type="match status" value="1"/>
</dbReference>
<keyword evidence="4" id="KW-0808">Transferase</keyword>
<name>A0A1X6P2T4_PORUM</name>
<evidence type="ECO:0000313" key="10">
    <source>
        <dbReference type="EMBL" id="OSX75060.1"/>
    </source>
</evidence>
<dbReference type="EC" id="2.7.11.1" evidence="2"/>
<evidence type="ECO:0000256" key="5">
    <source>
        <dbReference type="ARBA" id="ARBA00022741"/>
    </source>
</evidence>
<feature type="region of interest" description="Disordered" evidence="8">
    <location>
        <begin position="478"/>
        <end position="519"/>
    </location>
</feature>
<dbReference type="Pfam" id="PF00069">
    <property type="entry name" value="Pkinase"/>
    <property type="match status" value="2"/>
</dbReference>
<dbReference type="EMBL" id="KV918919">
    <property type="protein sequence ID" value="OSX75060.1"/>
    <property type="molecule type" value="Genomic_DNA"/>
</dbReference>
<evidence type="ECO:0000256" key="4">
    <source>
        <dbReference type="ARBA" id="ARBA00022679"/>
    </source>
</evidence>
<evidence type="ECO:0000259" key="9">
    <source>
        <dbReference type="PROSITE" id="PS50011"/>
    </source>
</evidence>
<dbReference type="FunFam" id="3.30.200.20:FF:000042">
    <property type="entry name" value="Aurora kinase A"/>
    <property type="match status" value="1"/>
</dbReference>
<keyword evidence="3" id="KW-0723">Serine/threonine-protein kinase</keyword>
<feature type="domain" description="Protein kinase" evidence="9">
    <location>
        <begin position="150"/>
        <end position="453"/>
    </location>
</feature>
<dbReference type="GO" id="GO:0005524">
    <property type="term" value="F:ATP binding"/>
    <property type="evidence" value="ECO:0007669"/>
    <property type="project" value="UniProtKB-KW"/>
</dbReference>
<dbReference type="OrthoDB" id="432483at2759"/>
<accession>A0A1X6P2T4</accession>
<proteinExistence type="inferred from homology"/>
<comment type="similarity">
    <text evidence="1">Belongs to the protein kinase superfamily. AGC Ser/Thr protein kinase family.</text>
</comment>
<dbReference type="PROSITE" id="PS50011">
    <property type="entry name" value="PROTEIN_KINASE_DOM"/>
    <property type="match status" value="1"/>
</dbReference>
<evidence type="ECO:0000256" key="8">
    <source>
        <dbReference type="SAM" id="MobiDB-lite"/>
    </source>
</evidence>
<feature type="compositionally biased region" description="Gly residues" evidence="8">
    <location>
        <begin position="24"/>
        <end position="33"/>
    </location>
</feature>
<evidence type="ECO:0000256" key="2">
    <source>
        <dbReference type="ARBA" id="ARBA00012513"/>
    </source>
</evidence>
<dbReference type="GO" id="GO:0004674">
    <property type="term" value="F:protein serine/threonine kinase activity"/>
    <property type="evidence" value="ECO:0007669"/>
    <property type="project" value="UniProtKB-KW"/>
</dbReference>
<feature type="compositionally biased region" description="Basic and acidic residues" evidence="8">
    <location>
        <begin position="34"/>
        <end position="52"/>
    </location>
</feature>
<evidence type="ECO:0000256" key="3">
    <source>
        <dbReference type="ARBA" id="ARBA00022527"/>
    </source>
</evidence>
<dbReference type="InterPro" id="IPR008271">
    <property type="entry name" value="Ser/Thr_kinase_AS"/>
</dbReference>
<dbReference type="SMART" id="SM00220">
    <property type="entry name" value="S_TKc"/>
    <property type="match status" value="1"/>
</dbReference>
<dbReference type="PANTHER" id="PTHR45637">
    <property type="entry name" value="FLIPPASE KINASE 1-RELATED"/>
    <property type="match status" value="1"/>
</dbReference>
<evidence type="ECO:0000256" key="6">
    <source>
        <dbReference type="ARBA" id="ARBA00022777"/>
    </source>
</evidence>
<keyword evidence="7" id="KW-0067">ATP-binding</keyword>
<protein>
    <recommendedName>
        <fullName evidence="2">non-specific serine/threonine protein kinase</fullName>
        <ecNumber evidence="2">2.7.11.1</ecNumber>
    </recommendedName>
</protein>
<dbReference type="PROSITE" id="PS00108">
    <property type="entry name" value="PROTEIN_KINASE_ST"/>
    <property type="match status" value="1"/>
</dbReference>
<dbReference type="InterPro" id="IPR000719">
    <property type="entry name" value="Prot_kinase_dom"/>
</dbReference>
<keyword evidence="6" id="KW-0418">Kinase</keyword>
<dbReference type="Gene3D" id="1.10.510.10">
    <property type="entry name" value="Transferase(Phosphotransferase) domain 1"/>
    <property type="match status" value="2"/>
</dbReference>
<evidence type="ECO:0000256" key="1">
    <source>
        <dbReference type="ARBA" id="ARBA00009903"/>
    </source>
</evidence>
<dbReference type="InterPro" id="IPR011009">
    <property type="entry name" value="Kinase-like_dom_sf"/>
</dbReference>
<gene>
    <name evidence="10" type="ORF">BU14_0256s0013</name>
</gene>
<feature type="region of interest" description="Disordered" evidence="8">
    <location>
        <begin position="1"/>
        <end position="72"/>
    </location>
</feature>
<organism evidence="10 11">
    <name type="scientific">Porphyra umbilicalis</name>
    <name type="common">Purple laver</name>
    <name type="synonym">Red alga</name>
    <dbReference type="NCBI Taxonomy" id="2786"/>
    <lineage>
        <taxon>Eukaryota</taxon>
        <taxon>Rhodophyta</taxon>
        <taxon>Bangiophyceae</taxon>
        <taxon>Bangiales</taxon>
        <taxon>Bangiaceae</taxon>
        <taxon>Porphyra</taxon>
    </lineage>
</organism>
<evidence type="ECO:0000256" key="7">
    <source>
        <dbReference type="ARBA" id="ARBA00022840"/>
    </source>
</evidence>